<protein>
    <recommendedName>
        <fullName evidence="4">Flp pilus-assembly TadG-like N-terminal domain-containing protein</fullName>
    </recommendedName>
</protein>
<reference evidence="2 3" key="1">
    <citation type="submission" date="2024-09" db="EMBL/GenBank/DDBJ databases">
        <authorList>
            <person name="Zhang Z.-H."/>
        </authorList>
    </citation>
    <scope>NUCLEOTIDE SEQUENCE [LARGE SCALE GENOMIC DNA]</scope>
    <source>
        <strain evidence="2 3">HHTR114</strain>
    </source>
</reference>
<name>A0ABW1KY25_9PROT</name>
<organism evidence="2 3">
    <name type="scientific">Hyphococcus aureus</name>
    <dbReference type="NCBI Taxonomy" id="2666033"/>
    <lineage>
        <taxon>Bacteria</taxon>
        <taxon>Pseudomonadati</taxon>
        <taxon>Pseudomonadota</taxon>
        <taxon>Alphaproteobacteria</taxon>
        <taxon>Parvularculales</taxon>
        <taxon>Parvularculaceae</taxon>
        <taxon>Hyphococcus</taxon>
    </lineage>
</organism>
<keyword evidence="1" id="KW-1133">Transmembrane helix</keyword>
<accession>A0ABW1KY25</accession>
<evidence type="ECO:0000256" key="1">
    <source>
        <dbReference type="SAM" id="Phobius"/>
    </source>
</evidence>
<keyword evidence="3" id="KW-1185">Reference proteome</keyword>
<feature type="transmembrane region" description="Helical" evidence="1">
    <location>
        <begin position="12"/>
        <end position="33"/>
    </location>
</feature>
<keyword evidence="1" id="KW-0812">Transmembrane</keyword>
<keyword evidence="1" id="KW-0472">Membrane</keyword>
<sequence>MILRRITEHVKTQNWTAVALDFVIVVMGVFIGIQVSNWNAARIADAQAGDLLQRMIAEAEDARADMAGYQADNHVILNDALKLAARLNETDACLRMDDNMKELVLRVGDFPPPRFSLATAREALESGNLSALDAAEIRDSVRKIADEMNFMDRQWQRYIRIKQDIEQKIYPAAGLSLTGDQALKVLPGNEFSGLEQFRLQTPEGVCGQPVMIAYASNAALTQHIYTAYLGQVSDKLDAYAALLSAYSRNGARPANTETAP</sequence>
<dbReference type="RefSeq" id="WP_379882780.1">
    <property type="nucleotide sequence ID" value="NZ_JBHPON010000002.1"/>
</dbReference>
<dbReference type="Proteomes" id="UP001596116">
    <property type="component" value="Unassembled WGS sequence"/>
</dbReference>
<proteinExistence type="predicted"/>
<comment type="caution">
    <text evidence="2">The sequence shown here is derived from an EMBL/GenBank/DDBJ whole genome shotgun (WGS) entry which is preliminary data.</text>
</comment>
<evidence type="ECO:0000313" key="3">
    <source>
        <dbReference type="Proteomes" id="UP001596116"/>
    </source>
</evidence>
<evidence type="ECO:0000313" key="2">
    <source>
        <dbReference type="EMBL" id="MFC6035996.1"/>
    </source>
</evidence>
<gene>
    <name evidence="2" type="ORF">ACFMB1_10605</name>
</gene>
<dbReference type="EMBL" id="JBHPON010000002">
    <property type="protein sequence ID" value="MFC6035996.1"/>
    <property type="molecule type" value="Genomic_DNA"/>
</dbReference>
<evidence type="ECO:0008006" key="4">
    <source>
        <dbReference type="Google" id="ProtNLM"/>
    </source>
</evidence>